<organism evidence="3 4">
    <name type="scientific">Ceratodon purpureus</name>
    <name type="common">Fire moss</name>
    <name type="synonym">Dicranum purpureum</name>
    <dbReference type="NCBI Taxonomy" id="3225"/>
    <lineage>
        <taxon>Eukaryota</taxon>
        <taxon>Viridiplantae</taxon>
        <taxon>Streptophyta</taxon>
        <taxon>Embryophyta</taxon>
        <taxon>Bryophyta</taxon>
        <taxon>Bryophytina</taxon>
        <taxon>Bryopsida</taxon>
        <taxon>Dicranidae</taxon>
        <taxon>Pseudoditrichales</taxon>
        <taxon>Ditrichaceae</taxon>
        <taxon>Ceratodon</taxon>
    </lineage>
</organism>
<reference evidence="3" key="1">
    <citation type="submission" date="2020-06" db="EMBL/GenBank/DDBJ databases">
        <title>WGS assembly of Ceratodon purpureus strain R40.</title>
        <authorList>
            <person name="Carey S.B."/>
            <person name="Jenkins J."/>
            <person name="Shu S."/>
            <person name="Lovell J.T."/>
            <person name="Sreedasyam A."/>
            <person name="Maumus F."/>
            <person name="Tiley G.P."/>
            <person name="Fernandez-Pozo N."/>
            <person name="Barry K."/>
            <person name="Chen C."/>
            <person name="Wang M."/>
            <person name="Lipzen A."/>
            <person name="Daum C."/>
            <person name="Saski C.A."/>
            <person name="Payton A.C."/>
            <person name="Mcbreen J.C."/>
            <person name="Conrad R.E."/>
            <person name="Kollar L.M."/>
            <person name="Olsson S."/>
            <person name="Huttunen S."/>
            <person name="Landis J.B."/>
            <person name="Wickett N.J."/>
            <person name="Johnson M.G."/>
            <person name="Rensing S.A."/>
            <person name="Grimwood J."/>
            <person name="Schmutz J."/>
            <person name="Mcdaniel S.F."/>
        </authorList>
    </citation>
    <scope>NUCLEOTIDE SEQUENCE</scope>
    <source>
        <strain evidence="3">R40</strain>
    </source>
</reference>
<proteinExistence type="predicted"/>
<dbReference type="EMBL" id="CM026431">
    <property type="protein sequence ID" value="KAG0559128.1"/>
    <property type="molecule type" value="Genomic_DNA"/>
</dbReference>
<evidence type="ECO:0000313" key="4">
    <source>
        <dbReference type="Proteomes" id="UP000822688"/>
    </source>
</evidence>
<comment type="caution">
    <text evidence="3">The sequence shown here is derived from an EMBL/GenBank/DDBJ whole genome shotgun (WGS) entry which is preliminary data.</text>
</comment>
<sequence length="165" mass="18801">MTAVEVVVVWCLCMINLLATKFLEETTAAEKLRTAAQKREEDKRGCSGCLAMEQDPSPGDCSEKIQPSVRTDPENLRRRDPKRFRDLLTPLLDLDDDVANLQNLDKMLADRFAQFTERRKQLHAMKNENEREIVIKMLEEKEASRATDCSPHTKGDITGVCTPHK</sequence>
<feature type="compositionally biased region" description="Basic and acidic residues" evidence="1">
    <location>
        <begin position="71"/>
        <end position="81"/>
    </location>
</feature>
<gene>
    <name evidence="3" type="ORF">KC19_10G081300</name>
</gene>
<evidence type="ECO:0000256" key="2">
    <source>
        <dbReference type="SAM" id="SignalP"/>
    </source>
</evidence>
<feature type="region of interest" description="Disordered" evidence="1">
    <location>
        <begin position="44"/>
        <end position="81"/>
    </location>
</feature>
<feature type="signal peptide" evidence="2">
    <location>
        <begin position="1"/>
        <end position="19"/>
    </location>
</feature>
<dbReference type="AlphaFoldDB" id="A0A8T0GN00"/>
<name>A0A8T0GN00_CERPU</name>
<evidence type="ECO:0000256" key="1">
    <source>
        <dbReference type="SAM" id="MobiDB-lite"/>
    </source>
</evidence>
<protein>
    <submittedName>
        <fullName evidence="3">Uncharacterized protein</fullName>
    </submittedName>
</protein>
<evidence type="ECO:0000313" key="3">
    <source>
        <dbReference type="EMBL" id="KAG0559128.1"/>
    </source>
</evidence>
<keyword evidence="4" id="KW-1185">Reference proteome</keyword>
<dbReference type="Proteomes" id="UP000822688">
    <property type="component" value="Chromosome 10"/>
</dbReference>
<feature type="compositionally biased region" description="Basic and acidic residues" evidence="1">
    <location>
        <begin position="145"/>
        <end position="155"/>
    </location>
</feature>
<accession>A0A8T0GN00</accession>
<feature type="region of interest" description="Disordered" evidence="1">
    <location>
        <begin position="145"/>
        <end position="165"/>
    </location>
</feature>
<keyword evidence="2" id="KW-0732">Signal</keyword>
<feature type="chain" id="PRO_5035838460" evidence="2">
    <location>
        <begin position="20"/>
        <end position="165"/>
    </location>
</feature>